<dbReference type="PROSITE" id="PS51820">
    <property type="entry name" value="PA14"/>
    <property type="match status" value="1"/>
</dbReference>
<feature type="transmembrane region" description="Helical" evidence="1">
    <location>
        <begin position="189"/>
        <end position="213"/>
    </location>
</feature>
<evidence type="ECO:0000259" key="2">
    <source>
        <dbReference type="PROSITE" id="PS51820"/>
    </source>
</evidence>
<dbReference type="KEGG" id="ipc:IPA_03360"/>
<feature type="transmembrane region" description="Helical" evidence="1">
    <location>
        <begin position="97"/>
        <end position="114"/>
    </location>
</feature>
<evidence type="ECO:0000256" key="1">
    <source>
        <dbReference type="SAM" id="Phobius"/>
    </source>
</evidence>
<sequence length="747" mass="84447">MDRYEALAIALTVAVAIAFGVYVYYKNFVNLSFTTDTATLVMSTCVLKKSVHLYYGFKIFKPLCHIIGCYNFVLFLNMLMVGLLSLAGYFLYKLARLILGDALGAIMIQALYYLNPMVHALYLFGIHSDAFVLFFAVLGLYVLFRYEDKPLIGYFTLALGMLFKETAIFPLAGAFLWRLVHKKLKLYEIALAGLFVIGVVVAYFTLTSLPMHFIKGRYITSLEWLIADVEIFAIRKVIFFALLFLTVPLGFLSPLDFAIALPNFLNIFWTAVTKAYTKFVIGYQYQGTLAAVLLVASILAIKHLKIKRFRIALISLIVIVALADIWISPIGFIYLASGRYPVPQFVTYRVPLNDSCCLNSAMNLVKFSEKIIPPGSKVLVDDQISPFFACKYETKRAGLLVFPYNVLTAPMTACQLSRFLIKRAADYFVNLPGLTMSIDMNPKYLSILCTKIWWAPHGGYVCQLANITKAAEKICSMYIKNGINAYKFVNGMLEKSITFRTPWIDWGYAHFNNPALLTELAPYLPPYIPVLSTAELYSFLPGGYGVFVRENPHTMVFSGKIYIPMNGTYLFEVHSDDGSVLFIDGKPILNCWGPHICNEKVEVYLTKGEHNIIIDYKNFYAAGMLKVGWKPPYACKVEPISATYLTPRPIEPFGAITKGGKRLLGFIWPFNRTATLRGYFEVTKTSTYQFKVLGNATLYIDGKLVNGTITLREGIHEVVTRGKNFEVMIKVKDNWMPLIYPLVRFKR</sequence>
<keyword evidence="4" id="KW-1185">Reference proteome</keyword>
<dbReference type="Gene3D" id="3.90.182.10">
    <property type="entry name" value="Toxin - Anthrax Protective Antigen,domain 1"/>
    <property type="match status" value="1"/>
</dbReference>
<keyword evidence="1" id="KW-1133">Transmembrane helix</keyword>
<protein>
    <recommendedName>
        <fullName evidence="2">PA14 domain-containing protein</fullName>
    </recommendedName>
</protein>
<dbReference type="InterPro" id="IPR037524">
    <property type="entry name" value="PA14/GLEYA"/>
</dbReference>
<feature type="domain" description="PA14" evidence="2">
    <location>
        <begin position="501"/>
        <end position="644"/>
    </location>
</feature>
<feature type="transmembrane region" description="Helical" evidence="1">
    <location>
        <begin position="152"/>
        <end position="177"/>
    </location>
</feature>
<feature type="transmembrane region" description="Helical" evidence="1">
    <location>
        <begin position="283"/>
        <end position="301"/>
    </location>
</feature>
<dbReference type="AlphaFoldDB" id="A0A977PLA7"/>
<feature type="transmembrane region" description="Helical" evidence="1">
    <location>
        <begin position="313"/>
        <end position="336"/>
    </location>
</feature>
<keyword evidence="1" id="KW-0472">Membrane</keyword>
<dbReference type="Proteomes" id="UP001063698">
    <property type="component" value="Chromosome"/>
</dbReference>
<dbReference type="InterPro" id="IPR018650">
    <property type="entry name" value="STSV1_Orf64"/>
</dbReference>
<keyword evidence="1" id="KW-0812">Transmembrane</keyword>
<dbReference type="Pfam" id="PF07691">
    <property type="entry name" value="PA14"/>
    <property type="match status" value="1"/>
</dbReference>
<dbReference type="SUPFAM" id="SSF56988">
    <property type="entry name" value="Anthrax protective antigen"/>
    <property type="match status" value="1"/>
</dbReference>
<organism evidence="3 4">
    <name type="scientific">Ignicoccus pacificus DSM 13166</name>
    <dbReference type="NCBI Taxonomy" id="940294"/>
    <lineage>
        <taxon>Archaea</taxon>
        <taxon>Thermoproteota</taxon>
        <taxon>Thermoprotei</taxon>
        <taxon>Desulfurococcales</taxon>
        <taxon>Desulfurococcaceae</taxon>
        <taxon>Ignicoccus</taxon>
    </lineage>
</organism>
<proteinExistence type="predicted"/>
<dbReference type="EMBL" id="CP006868">
    <property type="protein sequence ID" value="UXD22304.1"/>
    <property type="molecule type" value="Genomic_DNA"/>
</dbReference>
<feature type="transmembrane region" description="Helical" evidence="1">
    <location>
        <begin position="69"/>
        <end position="91"/>
    </location>
</feature>
<evidence type="ECO:0000313" key="4">
    <source>
        <dbReference type="Proteomes" id="UP001063698"/>
    </source>
</evidence>
<dbReference type="SMART" id="SM00758">
    <property type="entry name" value="PA14"/>
    <property type="match status" value="1"/>
</dbReference>
<dbReference type="Pfam" id="PF09852">
    <property type="entry name" value="DUF2079"/>
    <property type="match status" value="1"/>
</dbReference>
<name>A0A977PLA7_9CREN</name>
<evidence type="ECO:0000313" key="3">
    <source>
        <dbReference type="EMBL" id="UXD22304.1"/>
    </source>
</evidence>
<dbReference type="InterPro" id="IPR011658">
    <property type="entry name" value="PA14_dom"/>
</dbReference>
<feature type="transmembrane region" description="Helical" evidence="1">
    <location>
        <begin position="121"/>
        <end position="146"/>
    </location>
</feature>
<reference evidence="3" key="1">
    <citation type="submission" date="2013-11" db="EMBL/GenBank/DDBJ databases">
        <title>Comparative genomics of Ignicoccus.</title>
        <authorList>
            <person name="Podar M."/>
        </authorList>
    </citation>
    <scope>NUCLEOTIDE SEQUENCE</scope>
    <source>
        <strain evidence="3">DSM 13166</strain>
    </source>
</reference>
<accession>A0A977PLA7</accession>
<feature type="transmembrane region" description="Helical" evidence="1">
    <location>
        <begin position="233"/>
        <end position="252"/>
    </location>
</feature>
<gene>
    <name evidence="3" type="ORF">IPA_03360</name>
</gene>
<feature type="transmembrane region" description="Helical" evidence="1">
    <location>
        <begin position="7"/>
        <end position="25"/>
    </location>
</feature>